<dbReference type="EMBL" id="FOCL01000007">
    <property type="protein sequence ID" value="SEO36383.1"/>
    <property type="molecule type" value="Genomic_DNA"/>
</dbReference>
<proteinExistence type="predicted"/>
<dbReference type="AlphaFoldDB" id="A0A1H8P4C4"/>
<gene>
    <name evidence="4" type="ORF">SAMN05192574_107214</name>
</gene>
<dbReference type="Pfam" id="PF06580">
    <property type="entry name" value="His_kinase"/>
    <property type="match status" value="1"/>
</dbReference>
<dbReference type="PANTHER" id="PTHR34220">
    <property type="entry name" value="SENSOR HISTIDINE KINASE YPDA"/>
    <property type="match status" value="1"/>
</dbReference>
<evidence type="ECO:0000259" key="3">
    <source>
        <dbReference type="Pfam" id="PF06580"/>
    </source>
</evidence>
<feature type="transmembrane region" description="Helical" evidence="2">
    <location>
        <begin position="81"/>
        <end position="98"/>
    </location>
</feature>
<feature type="domain" description="Signal transduction histidine kinase internal region" evidence="3">
    <location>
        <begin position="208"/>
        <end position="283"/>
    </location>
</feature>
<dbReference type="Proteomes" id="UP000198942">
    <property type="component" value="Unassembled WGS sequence"/>
</dbReference>
<evidence type="ECO:0000256" key="2">
    <source>
        <dbReference type="SAM" id="Phobius"/>
    </source>
</evidence>
<keyword evidence="2" id="KW-0812">Transmembrane</keyword>
<dbReference type="STRING" id="551995.SAMN05192574_107214"/>
<evidence type="ECO:0000313" key="4">
    <source>
        <dbReference type="EMBL" id="SEO36383.1"/>
    </source>
</evidence>
<protein>
    <submittedName>
        <fullName evidence="4">Histidine kinase</fullName>
    </submittedName>
</protein>
<keyword evidence="1" id="KW-0175">Coiled coil</keyword>
<feature type="coiled-coil region" evidence="1">
    <location>
        <begin position="184"/>
        <end position="216"/>
    </location>
</feature>
<dbReference type="InterPro" id="IPR050640">
    <property type="entry name" value="Bact_2-comp_sensor_kinase"/>
</dbReference>
<feature type="transmembrane region" description="Helical" evidence="2">
    <location>
        <begin position="110"/>
        <end position="134"/>
    </location>
</feature>
<keyword evidence="4" id="KW-0808">Transferase</keyword>
<evidence type="ECO:0000256" key="1">
    <source>
        <dbReference type="SAM" id="Coils"/>
    </source>
</evidence>
<organism evidence="4 5">
    <name type="scientific">Mucilaginibacter gossypiicola</name>
    <dbReference type="NCBI Taxonomy" id="551995"/>
    <lineage>
        <taxon>Bacteria</taxon>
        <taxon>Pseudomonadati</taxon>
        <taxon>Bacteroidota</taxon>
        <taxon>Sphingobacteriia</taxon>
        <taxon>Sphingobacteriales</taxon>
        <taxon>Sphingobacteriaceae</taxon>
        <taxon>Mucilaginibacter</taxon>
    </lineage>
</organism>
<feature type="transmembrane region" description="Helical" evidence="2">
    <location>
        <begin position="51"/>
        <end position="69"/>
    </location>
</feature>
<keyword evidence="2" id="KW-0472">Membrane</keyword>
<keyword evidence="4" id="KW-0418">Kinase</keyword>
<accession>A0A1H8P4C4</accession>
<dbReference type="GO" id="GO:0000155">
    <property type="term" value="F:phosphorelay sensor kinase activity"/>
    <property type="evidence" value="ECO:0007669"/>
    <property type="project" value="InterPro"/>
</dbReference>
<sequence>MNDHLSVVIEINVAKWLQERKKLVPMRRWGRPNPPKAGQKIMTMNVKRPKFRIRVFCQHLLGWLIYILYEEAVVYFSKIDISTVFAFIINAIIFYNTWKILRTISKKITNIFLLAPVLFIVATAIIGVTVLFKLEVDALIYHTSFLVSADPDKISSLIMRTIYFGGMGAAFGFARELIQREREVAQHNIEKAHILEQQQKLEKKALQAELNVIKSQINPHFVFNTLGFLYAETYKKLPEVGQSIITLSNIMRYALTKNEDGYSSLESELAYIKDFIKIHKSRSKAFFMNISIESGTVPYKIVSLVLITLIENMFKHGIFNQNTKEAALRIAVDDGKLHFYSLNYKNNNSVNKVQSNGIGLNYIRERLTDEYGQKGYELLIDETHNSYECKLTMPLKYHESN</sequence>
<dbReference type="GO" id="GO:0016020">
    <property type="term" value="C:membrane"/>
    <property type="evidence" value="ECO:0007669"/>
    <property type="project" value="InterPro"/>
</dbReference>
<keyword evidence="5" id="KW-1185">Reference proteome</keyword>
<dbReference type="InterPro" id="IPR010559">
    <property type="entry name" value="Sig_transdc_His_kin_internal"/>
</dbReference>
<name>A0A1H8P4C4_9SPHI</name>
<keyword evidence="2" id="KW-1133">Transmembrane helix</keyword>
<dbReference type="OrthoDB" id="9792992at2"/>
<dbReference type="PANTHER" id="PTHR34220:SF7">
    <property type="entry name" value="SENSOR HISTIDINE KINASE YPDA"/>
    <property type="match status" value="1"/>
</dbReference>
<reference evidence="5" key="1">
    <citation type="submission" date="2016-10" db="EMBL/GenBank/DDBJ databases">
        <authorList>
            <person name="Varghese N."/>
            <person name="Submissions S."/>
        </authorList>
    </citation>
    <scope>NUCLEOTIDE SEQUENCE [LARGE SCALE GENOMIC DNA]</scope>
    <source>
        <strain evidence="5">Gh-48</strain>
    </source>
</reference>
<evidence type="ECO:0000313" key="5">
    <source>
        <dbReference type="Proteomes" id="UP000198942"/>
    </source>
</evidence>